<keyword evidence="3" id="KW-1185">Reference proteome</keyword>
<dbReference type="Proteomes" id="UP000694562">
    <property type="component" value="Unplaced"/>
</dbReference>
<keyword evidence="1" id="KW-0812">Transmembrane</keyword>
<keyword evidence="1" id="KW-0472">Membrane</keyword>
<dbReference type="AlphaFoldDB" id="A0A8C4UIB8"/>
<sequence length="189" mass="21209">FLPSSSKAEAVQENRIAVQSAGCVYTKAIALTLHTALMSRLQYINICSYVFKQNKVKWSRCFPLYIILFSLWLFLRKIGFCFTYPPFFFTSSPSFPPVVVCLHLSLHLWLTSSLTCCVIVFEASVTLPMVLVSPTSRPFPRMSLRLLVAPCSLCAPVVHLCPFHPMVCTLLKGFPQPLSGFSLRSPSRP</sequence>
<proteinExistence type="predicted"/>
<keyword evidence="1" id="KW-1133">Transmembrane helix</keyword>
<organism evidence="2 3">
    <name type="scientific">Falco tinnunculus</name>
    <name type="common">Common kestrel</name>
    <dbReference type="NCBI Taxonomy" id="100819"/>
    <lineage>
        <taxon>Eukaryota</taxon>
        <taxon>Metazoa</taxon>
        <taxon>Chordata</taxon>
        <taxon>Craniata</taxon>
        <taxon>Vertebrata</taxon>
        <taxon>Euteleostomi</taxon>
        <taxon>Archelosauria</taxon>
        <taxon>Archosauria</taxon>
        <taxon>Dinosauria</taxon>
        <taxon>Saurischia</taxon>
        <taxon>Theropoda</taxon>
        <taxon>Coelurosauria</taxon>
        <taxon>Aves</taxon>
        <taxon>Neognathae</taxon>
        <taxon>Neoaves</taxon>
        <taxon>Telluraves</taxon>
        <taxon>Australaves</taxon>
        <taxon>Falconiformes</taxon>
        <taxon>Falconidae</taxon>
        <taxon>Falco</taxon>
    </lineage>
</organism>
<evidence type="ECO:0000256" key="1">
    <source>
        <dbReference type="SAM" id="Phobius"/>
    </source>
</evidence>
<feature type="transmembrane region" description="Helical" evidence="1">
    <location>
        <begin position="62"/>
        <end position="87"/>
    </location>
</feature>
<feature type="transmembrane region" description="Helical" evidence="1">
    <location>
        <begin position="107"/>
        <end position="132"/>
    </location>
</feature>
<dbReference type="Ensembl" id="ENSFTIT00000011426.1">
    <property type="protein sequence ID" value="ENSFTIP00000010948.1"/>
    <property type="gene ID" value="ENSFTIG00000007340.1"/>
</dbReference>
<name>A0A8C4UIB8_FALTI</name>
<protein>
    <submittedName>
        <fullName evidence="2">Uncharacterized protein</fullName>
    </submittedName>
</protein>
<evidence type="ECO:0000313" key="2">
    <source>
        <dbReference type="Ensembl" id="ENSFTIP00000010948.1"/>
    </source>
</evidence>
<evidence type="ECO:0000313" key="3">
    <source>
        <dbReference type="Proteomes" id="UP000694562"/>
    </source>
</evidence>
<reference evidence="2" key="2">
    <citation type="submission" date="2025-09" db="UniProtKB">
        <authorList>
            <consortium name="Ensembl"/>
        </authorList>
    </citation>
    <scope>IDENTIFICATION</scope>
</reference>
<accession>A0A8C4UIB8</accession>
<reference evidence="2" key="1">
    <citation type="submission" date="2025-08" db="UniProtKB">
        <authorList>
            <consortium name="Ensembl"/>
        </authorList>
    </citation>
    <scope>IDENTIFICATION</scope>
</reference>